<evidence type="ECO:0000259" key="10">
    <source>
        <dbReference type="PROSITE" id="PS51747"/>
    </source>
</evidence>
<protein>
    <recommendedName>
        <fullName evidence="8">Riboflavin biosynthesis protein RibD</fullName>
        <ecNumber evidence="7">1.1.1.193</ecNumber>
        <ecNumber evidence="6">3.5.4.26</ecNumber>
    </recommendedName>
</protein>
<dbReference type="SUPFAM" id="SSF53927">
    <property type="entry name" value="Cytidine deaminase-like"/>
    <property type="match status" value="1"/>
</dbReference>
<dbReference type="InterPro" id="IPR016193">
    <property type="entry name" value="Cytidine_deaminase-like"/>
</dbReference>
<evidence type="ECO:0000256" key="5">
    <source>
        <dbReference type="ARBA" id="ARBA00007417"/>
    </source>
</evidence>
<dbReference type="EC" id="1.1.1.193" evidence="7"/>
<evidence type="ECO:0000313" key="12">
    <source>
        <dbReference type="Proteomes" id="UP000189728"/>
    </source>
</evidence>
<reference evidence="11 12" key="1">
    <citation type="submission" date="2016-08" db="EMBL/GenBank/DDBJ databases">
        <title>Campylobacter species from sea mammals.</title>
        <authorList>
            <person name="Gilbert M.J."/>
            <person name="Byrne B.A."/>
            <person name="Zomer A.L."/>
            <person name="Wagenaar J.A."/>
        </authorList>
    </citation>
    <scope>NUCLEOTIDE SEQUENCE [LARGE SCALE GENOMIC DNA]</scope>
    <source>
        <strain evidence="11 12">1105248</strain>
    </source>
</reference>
<dbReference type="InterPro" id="IPR024072">
    <property type="entry name" value="DHFR-like_dom_sf"/>
</dbReference>
<dbReference type="InterPro" id="IPR002734">
    <property type="entry name" value="RibDG_C"/>
</dbReference>
<dbReference type="RefSeq" id="WP_069637598.1">
    <property type="nucleotide sequence ID" value="NZ_MCRK01000024.1"/>
</dbReference>
<dbReference type="InterPro" id="IPR002125">
    <property type="entry name" value="CMP_dCMP_dom"/>
</dbReference>
<dbReference type="Pfam" id="PF01872">
    <property type="entry name" value="RibD_C"/>
    <property type="match status" value="1"/>
</dbReference>
<dbReference type="CDD" id="cd01284">
    <property type="entry name" value="Riboflavin_deaminase-reductase"/>
    <property type="match status" value="1"/>
</dbReference>
<dbReference type="PROSITE" id="PS51747">
    <property type="entry name" value="CYT_DCMP_DEAMINASES_2"/>
    <property type="match status" value="1"/>
</dbReference>
<feature type="domain" description="CMP/dCMP-type deaminase" evidence="10">
    <location>
        <begin position="1"/>
        <end position="171"/>
    </location>
</feature>
<dbReference type="AlphaFoldDB" id="A0AAX0LAU2"/>
<dbReference type="NCBIfam" id="TIGR00326">
    <property type="entry name" value="eubact_ribD"/>
    <property type="match status" value="1"/>
</dbReference>
<sequence length="361" mass="41182">MSDEFFMDLAIRQAWKYSVLTYPNPSVGCVILDKNGTLLSCQAHKKAGFLHAEPTAILFALFKLNEQIFFDFIKAYYDKFFVKFLSIKELEEYDLEPNFTYEFILENHSNLLKDAKAYVTLEPCTHHGKTPPCVGLFIQLNFKDVIISCMDFNNIASGGIALLKQHNINTKFGVCGEKGKQLIEPFLSWQKGNFSFLKLAISLNGVIAGGVISNTLSRTHSHRLRDVSELLVIGGNTVRIDRPTLDTRLIQNGKNPDVLIYSRQNDFDKNIPLFGVKDRKVFISNSLENLEKKLVMYEGGAGMLKLAFDGKIPNLKRVLLYKSNELKDGENIKFKNLFRPIFESNFENDNYGWYEINQDLS</sequence>
<comment type="function">
    <text evidence="1">Converts 2,5-diamino-6-(ribosylamino)-4(3h)-pyrimidinone 5'-phosphate into 5-amino-6-(ribosylamino)-2,4(1h,3h)-pyrimidinedione 5'-phosphate.</text>
</comment>
<evidence type="ECO:0000256" key="6">
    <source>
        <dbReference type="ARBA" id="ARBA00012766"/>
    </source>
</evidence>
<accession>A0AAX0LAU2</accession>
<dbReference type="InterPro" id="IPR004794">
    <property type="entry name" value="Eubact_RibD"/>
</dbReference>
<organism evidence="11 12">
    <name type="scientific">Campylobacter pinnipediorum subsp. pinnipediorum</name>
    <dbReference type="NCBI Taxonomy" id="1660067"/>
    <lineage>
        <taxon>Bacteria</taxon>
        <taxon>Pseudomonadati</taxon>
        <taxon>Campylobacterota</taxon>
        <taxon>Epsilonproteobacteria</taxon>
        <taxon>Campylobacterales</taxon>
        <taxon>Campylobacteraceae</taxon>
        <taxon>Campylobacter</taxon>
    </lineage>
</organism>
<evidence type="ECO:0000256" key="9">
    <source>
        <dbReference type="ARBA" id="ARBA00023268"/>
    </source>
</evidence>
<comment type="pathway">
    <text evidence="3">Cofactor biosynthesis; riboflavin biosynthesis; 5-amino-6-(D-ribitylamino)uracil from GTP: step 3/4.</text>
</comment>
<evidence type="ECO:0000313" key="11">
    <source>
        <dbReference type="EMBL" id="OPA78989.1"/>
    </source>
</evidence>
<evidence type="ECO:0000256" key="8">
    <source>
        <dbReference type="ARBA" id="ARBA00019930"/>
    </source>
</evidence>
<gene>
    <name evidence="11" type="ORF">BFG04_02755</name>
</gene>
<dbReference type="EMBL" id="MCRK01000024">
    <property type="protein sequence ID" value="OPA78989.1"/>
    <property type="molecule type" value="Genomic_DNA"/>
</dbReference>
<proteinExistence type="inferred from homology"/>
<comment type="pathway">
    <text evidence="2">Cofactor biosynthesis; riboflavin biosynthesis; 5-amino-6-(D-ribitylamino)uracil from GTP: step 2/4.</text>
</comment>
<evidence type="ECO:0000256" key="4">
    <source>
        <dbReference type="ARBA" id="ARBA00005259"/>
    </source>
</evidence>
<dbReference type="GO" id="GO:0008835">
    <property type="term" value="F:diaminohydroxyphosphoribosylaminopyrimidine deaminase activity"/>
    <property type="evidence" value="ECO:0007669"/>
    <property type="project" value="UniProtKB-EC"/>
</dbReference>
<name>A0AAX0LAU2_9BACT</name>
<dbReference type="EC" id="3.5.4.26" evidence="6"/>
<dbReference type="GO" id="GO:0008703">
    <property type="term" value="F:5-amino-6-(5-phosphoribosylamino)uracil reductase activity"/>
    <property type="evidence" value="ECO:0007669"/>
    <property type="project" value="UniProtKB-EC"/>
</dbReference>
<dbReference type="Gene3D" id="3.40.140.10">
    <property type="entry name" value="Cytidine Deaminase, domain 2"/>
    <property type="match status" value="1"/>
</dbReference>
<comment type="similarity">
    <text evidence="5">In the C-terminal section; belongs to the HTP reductase family.</text>
</comment>
<dbReference type="GO" id="GO:0009231">
    <property type="term" value="P:riboflavin biosynthetic process"/>
    <property type="evidence" value="ECO:0007669"/>
    <property type="project" value="InterPro"/>
</dbReference>
<dbReference type="Pfam" id="PF00383">
    <property type="entry name" value="dCMP_cyt_deam_1"/>
    <property type="match status" value="1"/>
</dbReference>
<comment type="caution">
    <text evidence="11">The sequence shown here is derived from an EMBL/GenBank/DDBJ whole genome shotgun (WGS) entry which is preliminary data.</text>
</comment>
<evidence type="ECO:0000256" key="2">
    <source>
        <dbReference type="ARBA" id="ARBA00004882"/>
    </source>
</evidence>
<evidence type="ECO:0000256" key="3">
    <source>
        <dbReference type="ARBA" id="ARBA00004910"/>
    </source>
</evidence>
<evidence type="ECO:0000256" key="1">
    <source>
        <dbReference type="ARBA" id="ARBA00002151"/>
    </source>
</evidence>
<dbReference type="Proteomes" id="UP000189728">
    <property type="component" value="Unassembled WGS sequence"/>
</dbReference>
<dbReference type="SUPFAM" id="SSF53597">
    <property type="entry name" value="Dihydrofolate reductase-like"/>
    <property type="match status" value="1"/>
</dbReference>
<keyword evidence="9" id="KW-0511">Multifunctional enzyme</keyword>
<evidence type="ECO:0000256" key="7">
    <source>
        <dbReference type="ARBA" id="ARBA00013173"/>
    </source>
</evidence>
<comment type="similarity">
    <text evidence="4">In the N-terminal section; belongs to the cytidine and deoxycytidylate deaminase family.</text>
</comment>
<dbReference type="Gene3D" id="3.40.430.10">
    <property type="entry name" value="Dihydrofolate Reductase, subunit A"/>
    <property type="match status" value="1"/>
</dbReference>